<gene>
    <name evidence="2" type="ORF">RB2654_16391</name>
</gene>
<dbReference type="HOGENOM" id="CLU_1388772_0_0_5"/>
<keyword evidence="1" id="KW-0812">Transmembrane</keyword>
<dbReference type="EMBL" id="AAMT01000002">
    <property type="protein sequence ID" value="EAQ14266.1"/>
    <property type="molecule type" value="Genomic_DNA"/>
</dbReference>
<keyword evidence="3" id="KW-1185">Reference proteome</keyword>
<evidence type="ECO:0000313" key="3">
    <source>
        <dbReference type="Proteomes" id="UP000002931"/>
    </source>
</evidence>
<accession>A3VBD3</accession>
<dbReference type="RefSeq" id="WP_008333568.1">
    <property type="nucleotide sequence ID" value="NZ_VNHV01000016.1"/>
</dbReference>
<evidence type="ECO:0000313" key="2">
    <source>
        <dbReference type="EMBL" id="EAQ14266.1"/>
    </source>
</evidence>
<dbReference type="STRING" id="314271.RB2654_16391"/>
<comment type="caution">
    <text evidence="2">The sequence shown here is derived from an EMBL/GenBank/DDBJ whole genome shotgun (WGS) entry which is preliminary data.</text>
</comment>
<dbReference type="Proteomes" id="UP000002931">
    <property type="component" value="Unassembled WGS sequence"/>
</dbReference>
<reference evidence="2 3" key="1">
    <citation type="journal article" date="2010" name="J. Bacteriol.">
        <title>Genome sequences of Pelagibaca bermudensis HTCC2601T and Maritimibacter alkaliphilus HTCC2654T, the type strains of two marine Roseobacter genera.</title>
        <authorList>
            <person name="Thrash J.C."/>
            <person name="Cho J.C."/>
            <person name="Ferriera S."/>
            <person name="Johnson J."/>
            <person name="Vergin K.L."/>
            <person name="Giovannoni S.J."/>
        </authorList>
    </citation>
    <scope>NUCLEOTIDE SEQUENCE [LARGE SCALE GENOMIC DNA]</scope>
    <source>
        <strain evidence="2 3">HTCC2654</strain>
    </source>
</reference>
<sequence length="196" mass="22325">MKDEAIKFAFRQFLTIVITGFVALTTALVWEPARDWLVGMGTMPREIQKQGERIEAVETTVRRLTQPRKVFEVSRVSTRPVAGFCEEGEPCRIKLRIRRLEPAKECQIVPGSVEWGFVNPRSEIFAHAERVDPPAGRNIGLTWEDTFVTVITPTGLQPDANFTFIARYTHCPGWIEGEPPLEYQNEPIPFAIKQLE</sequence>
<proteinExistence type="predicted"/>
<keyword evidence="1" id="KW-1133">Transmembrane helix</keyword>
<keyword evidence="1" id="KW-0472">Membrane</keyword>
<organism evidence="2 3">
    <name type="scientific">Maritimibacter alkaliphilus HTCC2654</name>
    <dbReference type="NCBI Taxonomy" id="314271"/>
    <lineage>
        <taxon>Bacteria</taxon>
        <taxon>Pseudomonadati</taxon>
        <taxon>Pseudomonadota</taxon>
        <taxon>Alphaproteobacteria</taxon>
        <taxon>Rhodobacterales</taxon>
        <taxon>Roseobacteraceae</taxon>
        <taxon>Maritimibacter</taxon>
    </lineage>
</organism>
<protein>
    <submittedName>
        <fullName evidence="2">Uncharacterized protein</fullName>
    </submittedName>
</protein>
<dbReference type="AlphaFoldDB" id="A3VBD3"/>
<name>A3VBD3_9RHOB</name>
<feature type="transmembrane region" description="Helical" evidence="1">
    <location>
        <begin position="12"/>
        <end position="30"/>
    </location>
</feature>
<dbReference type="OrthoDB" id="7876053at2"/>
<evidence type="ECO:0000256" key="1">
    <source>
        <dbReference type="SAM" id="Phobius"/>
    </source>
</evidence>
<dbReference type="eggNOG" id="ENOG502ZNJF">
    <property type="taxonomic scope" value="Bacteria"/>
</dbReference>